<dbReference type="EnsemblPlants" id="Pp3c26_2100V3.2">
    <property type="protein sequence ID" value="Pp3c26_2100V3.2"/>
    <property type="gene ID" value="Pp3c26_2100"/>
</dbReference>
<dbReference type="OrthoDB" id="413520at2759"/>
<dbReference type="AlphaFoldDB" id="A0A2K1IBI3"/>
<dbReference type="GO" id="GO:0008276">
    <property type="term" value="F:protein methyltransferase activity"/>
    <property type="evidence" value="ECO:0000318"/>
    <property type="project" value="GO_Central"/>
</dbReference>
<organism evidence="1">
    <name type="scientific">Physcomitrium patens</name>
    <name type="common">Spreading-leaved earth moss</name>
    <name type="synonym">Physcomitrella patens</name>
    <dbReference type="NCBI Taxonomy" id="3218"/>
    <lineage>
        <taxon>Eukaryota</taxon>
        <taxon>Viridiplantae</taxon>
        <taxon>Streptophyta</taxon>
        <taxon>Embryophyta</taxon>
        <taxon>Bryophyta</taxon>
        <taxon>Bryophytina</taxon>
        <taxon>Bryopsida</taxon>
        <taxon>Funariidae</taxon>
        <taxon>Funariales</taxon>
        <taxon>Funariaceae</taxon>
        <taxon>Physcomitrium</taxon>
    </lineage>
</organism>
<dbReference type="Proteomes" id="UP000006727">
    <property type="component" value="Chromosome 26"/>
</dbReference>
<dbReference type="EnsemblPlants" id="Pp3c26_2100V3.1">
    <property type="protein sequence ID" value="Pp3c26_2100V3.1"/>
    <property type="gene ID" value="Pp3c26_2100"/>
</dbReference>
<protein>
    <submittedName>
        <fullName evidence="1 2">Uncharacterized protein</fullName>
    </submittedName>
</protein>
<dbReference type="RefSeq" id="XP_024366110.1">
    <property type="nucleotide sequence ID" value="XM_024510342.2"/>
</dbReference>
<reference evidence="2" key="3">
    <citation type="submission" date="2020-12" db="UniProtKB">
        <authorList>
            <consortium name="EnsemblPlants"/>
        </authorList>
    </citation>
    <scope>IDENTIFICATION</scope>
</reference>
<dbReference type="STRING" id="3218.A0A2K1IBI3"/>
<sequence>MARGRKAELLSDAQSRKKIRSSASSTTQTTTTTFTANPFLRSWAWKREHRPDKDRFKNPYHHNVSVAGEARVLVLHQAPFSSKGFASTVWDSAIVLAKYLEKCPETVLGKKCIELGAGCGLAGISAAVLGAKKTVLTDFPENLSLLERNIVANKLTDVASTAPLTWGNKLALEESDFDVVLATDLMYYDDAVQPLILTLQALSGNHTRIFMAYGRNRQAEETFMKAMEKSNLFMRKLKNVELDDVYQCVDVDVYELNTRGSENGISI</sequence>
<dbReference type="PANTHER" id="PTHR14614:SF154">
    <property type="entry name" value="PROTEIN N-LYSINE METHYLTRANSFERASE METTL21A"/>
    <property type="match status" value="1"/>
</dbReference>
<evidence type="ECO:0000313" key="3">
    <source>
        <dbReference type="Proteomes" id="UP000006727"/>
    </source>
</evidence>
<name>A0A2K1IBI3_PHYPA</name>
<dbReference type="SUPFAM" id="SSF53335">
    <property type="entry name" value="S-adenosyl-L-methionine-dependent methyltransferases"/>
    <property type="match status" value="1"/>
</dbReference>
<dbReference type="EMBL" id="ABEU02000026">
    <property type="protein sequence ID" value="PNR26642.1"/>
    <property type="molecule type" value="Genomic_DNA"/>
</dbReference>
<dbReference type="InterPro" id="IPR019410">
    <property type="entry name" value="Methyltransf_16"/>
</dbReference>
<evidence type="ECO:0000313" key="1">
    <source>
        <dbReference type="EMBL" id="PNR26642.1"/>
    </source>
</evidence>
<dbReference type="Gramene" id="Pp3c26_2100V3.1">
    <property type="protein sequence ID" value="Pp3c26_2100V3.1"/>
    <property type="gene ID" value="Pp3c26_2100"/>
</dbReference>
<evidence type="ECO:0000313" key="2">
    <source>
        <dbReference type="EnsemblPlants" id="Pp3c26_2100V3.1"/>
    </source>
</evidence>
<dbReference type="KEGG" id="ppp:112277710"/>
<dbReference type="InterPro" id="IPR029063">
    <property type="entry name" value="SAM-dependent_MTases_sf"/>
</dbReference>
<dbReference type="PANTHER" id="PTHR14614">
    <property type="entry name" value="HEPATOCELLULAR CARCINOMA-ASSOCIATED ANTIGEN"/>
    <property type="match status" value="1"/>
</dbReference>
<reference evidence="1 3" key="2">
    <citation type="journal article" date="2018" name="Plant J.">
        <title>The Physcomitrella patens chromosome-scale assembly reveals moss genome structure and evolution.</title>
        <authorList>
            <person name="Lang D."/>
            <person name="Ullrich K.K."/>
            <person name="Murat F."/>
            <person name="Fuchs J."/>
            <person name="Jenkins J."/>
            <person name="Haas F.B."/>
            <person name="Piednoel M."/>
            <person name="Gundlach H."/>
            <person name="Van Bel M."/>
            <person name="Meyberg R."/>
            <person name="Vives C."/>
            <person name="Morata J."/>
            <person name="Symeonidi A."/>
            <person name="Hiss M."/>
            <person name="Muchero W."/>
            <person name="Kamisugi Y."/>
            <person name="Saleh O."/>
            <person name="Blanc G."/>
            <person name="Decker E.L."/>
            <person name="van Gessel N."/>
            <person name="Grimwood J."/>
            <person name="Hayes R.D."/>
            <person name="Graham S.W."/>
            <person name="Gunter L.E."/>
            <person name="McDaniel S.F."/>
            <person name="Hoernstein S.N.W."/>
            <person name="Larsson A."/>
            <person name="Li F.W."/>
            <person name="Perroud P.F."/>
            <person name="Phillips J."/>
            <person name="Ranjan P."/>
            <person name="Rokshar D.S."/>
            <person name="Rothfels C.J."/>
            <person name="Schneider L."/>
            <person name="Shu S."/>
            <person name="Stevenson D.W."/>
            <person name="Thummler F."/>
            <person name="Tillich M."/>
            <person name="Villarreal Aguilar J.C."/>
            <person name="Widiez T."/>
            <person name="Wong G.K."/>
            <person name="Wymore A."/>
            <person name="Zhang Y."/>
            <person name="Zimmer A.D."/>
            <person name="Quatrano R.S."/>
            <person name="Mayer K.F.X."/>
            <person name="Goodstein D."/>
            <person name="Casacuberta J.M."/>
            <person name="Vandepoele K."/>
            <person name="Reski R."/>
            <person name="Cuming A.C."/>
            <person name="Tuskan G.A."/>
            <person name="Maumus F."/>
            <person name="Salse J."/>
            <person name="Schmutz J."/>
            <person name="Rensing S.A."/>
        </authorList>
    </citation>
    <scope>NUCLEOTIDE SEQUENCE [LARGE SCALE GENOMIC DNA]</scope>
    <source>
        <strain evidence="2 3">cv. Gransden 2004</strain>
    </source>
</reference>
<dbReference type="Gene3D" id="3.40.50.150">
    <property type="entry name" value="Vaccinia Virus protein VP39"/>
    <property type="match status" value="1"/>
</dbReference>
<reference evidence="1 3" key="1">
    <citation type="journal article" date="2008" name="Science">
        <title>The Physcomitrella genome reveals evolutionary insights into the conquest of land by plants.</title>
        <authorList>
            <person name="Rensing S."/>
            <person name="Lang D."/>
            <person name="Zimmer A."/>
            <person name="Terry A."/>
            <person name="Salamov A."/>
            <person name="Shapiro H."/>
            <person name="Nishiyama T."/>
            <person name="Perroud P.-F."/>
            <person name="Lindquist E."/>
            <person name="Kamisugi Y."/>
            <person name="Tanahashi T."/>
            <person name="Sakakibara K."/>
            <person name="Fujita T."/>
            <person name="Oishi K."/>
            <person name="Shin-I T."/>
            <person name="Kuroki Y."/>
            <person name="Toyoda A."/>
            <person name="Suzuki Y."/>
            <person name="Hashimoto A."/>
            <person name="Yamaguchi K."/>
            <person name="Sugano A."/>
            <person name="Kohara Y."/>
            <person name="Fujiyama A."/>
            <person name="Anterola A."/>
            <person name="Aoki S."/>
            <person name="Ashton N."/>
            <person name="Barbazuk W.B."/>
            <person name="Barker E."/>
            <person name="Bennetzen J."/>
            <person name="Bezanilla M."/>
            <person name="Blankenship R."/>
            <person name="Cho S.H."/>
            <person name="Dutcher S."/>
            <person name="Estelle M."/>
            <person name="Fawcett J.A."/>
            <person name="Gundlach H."/>
            <person name="Hanada K."/>
            <person name="Heyl A."/>
            <person name="Hicks K.A."/>
            <person name="Hugh J."/>
            <person name="Lohr M."/>
            <person name="Mayer K."/>
            <person name="Melkozernov A."/>
            <person name="Murata T."/>
            <person name="Nelson D."/>
            <person name="Pils B."/>
            <person name="Prigge M."/>
            <person name="Reiss B."/>
            <person name="Renner T."/>
            <person name="Rombauts S."/>
            <person name="Rushton P."/>
            <person name="Sanderfoot A."/>
            <person name="Schween G."/>
            <person name="Shiu S.-H."/>
            <person name="Stueber K."/>
            <person name="Theodoulou F.L."/>
            <person name="Tu H."/>
            <person name="Van de Peer Y."/>
            <person name="Verrier P.J."/>
            <person name="Waters E."/>
            <person name="Wood A."/>
            <person name="Yang L."/>
            <person name="Cove D."/>
            <person name="Cuming A."/>
            <person name="Hasebe M."/>
            <person name="Lucas S."/>
            <person name="Mishler D.B."/>
            <person name="Reski R."/>
            <person name="Grigoriev I."/>
            <person name="Quatrano R.S."/>
            <person name="Boore J.L."/>
        </authorList>
    </citation>
    <scope>NUCLEOTIDE SEQUENCE [LARGE SCALE GENOMIC DNA]</scope>
    <source>
        <strain evidence="2 3">cv. Gransden 2004</strain>
    </source>
</reference>
<dbReference type="GeneID" id="112277710"/>
<accession>A0A2K1IBI3</accession>
<dbReference type="Pfam" id="PF10294">
    <property type="entry name" value="Methyltransf_16"/>
    <property type="match status" value="1"/>
</dbReference>
<dbReference type="Gramene" id="Pp3c26_2100V3.2">
    <property type="protein sequence ID" value="Pp3c26_2100V3.2"/>
    <property type="gene ID" value="Pp3c26_2100"/>
</dbReference>
<gene>
    <name evidence="2" type="primary">LOC112277710</name>
    <name evidence="1" type="ORF">PHYPA_030123</name>
</gene>
<proteinExistence type="predicted"/>
<keyword evidence="3" id="KW-1185">Reference proteome</keyword>